<dbReference type="AlphaFoldDB" id="A0A3M8T1Z4"/>
<comment type="caution">
    <text evidence="2">The sequence shown here is derived from an EMBL/GenBank/DDBJ whole genome shotgun (WGS) entry which is preliminary data.</text>
</comment>
<accession>A0A3M8T1Z4</accession>
<feature type="compositionally biased region" description="Polar residues" evidence="1">
    <location>
        <begin position="61"/>
        <end position="71"/>
    </location>
</feature>
<keyword evidence="3" id="KW-1185">Reference proteome</keyword>
<gene>
    <name evidence="2" type="ORF">EEJ42_43715</name>
</gene>
<organism evidence="2 3">
    <name type="scientific">Streptomyces botrytidirepellens</name>
    <dbReference type="NCBI Taxonomy" id="2486417"/>
    <lineage>
        <taxon>Bacteria</taxon>
        <taxon>Bacillati</taxon>
        <taxon>Actinomycetota</taxon>
        <taxon>Actinomycetes</taxon>
        <taxon>Kitasatosporales</taxon>
        <taxon>Streptomycetaceae</taxon>
        <taxon>Streptomyces</taxon>
    </lineage>
</organism>
<evidence type="ECO:0000313" key="2">
    <source>
        <dbReference type="EMBL" id="RNF85524.1"/>
    </source>
</evidence>
<feature type="compositionally biased region" description="Basic and acidic residues" evidence="1">
    <location>
        <begin position="35"/>
        <end position="49"/>
    </location>
</feature>
<sequence>MGPDQPRTSTVEKGAFCLARCTCGWIGPARRARSLARDDASVHTTDRHSSATNGTPPPGISSDQATGRHTQ</sequence>
<dbReference type="EMBL" id="RIBZ01000838">
    <property type="protein sequence ID" value="RNF85524.1"/>
    <property type="molecule type" value="Genomic_DNA"/>
</dbReference>
<proteinExistence type="predicted"/>
<reference evidence="2 3" key="1">
    <citation type="submission" date="2018-11" db="EMBL/GenBank/DDBJ databases">
        <title>The Potential of Streptomyces as Biocontrol Agents against the Tomato grey mould, Botrytis cinerea (Gray mold) Frontiers in Microbiology.</title>
        <authorList>
            <person name="Li D."/>
        </authorList>
    </citation>
    <scope>NUCLEOTIDE SEQUENCE [LARGE SCALE GENOMIC DNA]</scope>
    <source>
        <strain evidence="2 3">NEAU-LD23</strain>
    </source>
</reference>
<name>A0A3M8T1Z4_9ACTN</name>
<protein>
    <submittedName>
        <fullName evidence="2">Uncharacterized protein</fullName>
    </submittedName>
</protein>
<feature type="region of interest" description="Disordered" evidence="1">
    <location>
        <begin position="34"/>
        <end position="71"/>
    </location>
</feature>
<dbReference type="Proteomes" id="UP000275401">
    <property type="component" value="Unassembled WGS sequence"/>
</dbReference>
<evidence type="ECO:0000256" key="1">
    <source>
        <dbReference type="SAM" id="MobiDB-lite"/>
    </source>
</evidence>
<evidence type="ECO:0000313" key="3">
    <source>
        <dbReference type="Proteomes" id="UP000275401"/>
    </source>
</evidence>